<name>A0A6J6TGB6_9ZZZZ</name>
<evidence type="ECO:0000313" key="8">
    <source>
        <dbReference type="EMBL" id="CAB4827937.1"/>
    </source>
</evidence>
<evidence type="ECO:0000256" key="3">
    <source>
        <dbReference type="ARBA" id="ARBA00022964"/>
    </source>
</evidence>
<dbReference type="SUPFAM" id="SSF51197">
    <property type="entry name" value="Clavaminate synthase-like"/>
    <property type="match status" value="1"/>
</dbReference>
<evidence type="ECO:0000256" key="4">
    <source>
        <dbReference type="ARBA" id="ARBA00023002"/>
    </source>
</evidence>
<dbReference type="GO" id="GO:0000908">
    <property type="term" value="F:taurine dioxygenase activity"/>
    <property type="evidence" value="ECO:0007669"/>
    <property type="project" value="TreeGrafter"/>
</dbReference>
<dbReference type="EMBL" id="CAFBOS010000010">
    <property type="protein sequence ID" value="CAB4979927.1"/>
    <property type="molecule type" value="Genomic_DNA"/>
</dbReference>
<reference evidence="7" key="1">
    <citation type="submission" date="2020-05" db="EMBL/GenBank/DDBJ databases">
        <authorList>
            <person name="Chiriac C."/>
            <person name="Salcher M."/>
            <person name="Ghai R."/>
            <person name="Kavagutti S V."/>
        </authorList>
    </citation>
    <scope>NUCLEOTIDE SEQUENCE</scope>
</reference>
<keyword evidence="3" id="KW-0223">Dioxygenase</keyword>
<evidence type="ECO:0000313" key="9">
    <source>
        <dbReference type="EMBL" id="CAB4904568.1"/>
    </source>
</evidence>
<dbReference type="EMBL" id="CAEZYR010000051">
    <property type="protein sequence ID" value="CAB4746266.1"/>
    <property type="molecule type" value="Genomic_DNA"/>
</dbReference>
<proteinExistence type="inferred from homology"/>
<dbReference type="PANTHER" id="PTHR30468">
    <property type="entry name" value="ALPHA-KETOGLUTARATE-DEPENDENT SULFONATE DIOXYGENASE"/>
    <property type="match status" value="1"/>
</dbReference>
<feature type="domain" description="TauD/TfdA-like" evidence="6">
    <location>
        <begin position="3"/>
        <end position="264"/>
    </location>
</feature>
<dbReference type="EMBL" id="CAFABA010000038">
    <property type="protein sequence ID" value="CAB4827937.1"/>
    <property type="molecule type" value="Genomic_DNA"/>
</dbReference>
<dbReference type="AlphaFoldDB" id="A0A6J6TGB6"/>
<comment type="similarity">
    <text evidence="1">Belongs to the TfdA dioxygenase family.</text>
</comment>
<gene>
    <name evidence="7" type="ORF">UFOPK2754_01530</name>
    <name evidence="8" type="ORF">UFOPK3139_01165</name>
    <name evidence="9" type="ORF">UFOPK3543_01062</name>
    <name evidence="10" type="ORF">UFOPK3967_00294</name>
</gene>
<evidence type="ECO:0000256" key="2">
    <source>
        <dbReference type="ARBA" id="ARBA00022723"/>
    </source>
</evidence>
<evidence type="ECO:0000313" key="10">
    <source>
        <dbReference type="EMBL" id="CAB4979927.1"/>
    </source>
</evidence>
<dbReference type="InterPro" id="IPR042098">
    <property type="entry name" value="TauD-like_sf"/>
</dbReference>
<dbReference type="PANTHER" id="PTHR30468:SF1">
    <property type="entry name" value="ALPHA-KETOGLUTARATE-DEPENDENT SULFONATE DIOXYGENASE"/>
    <property type="match status" value="1"/>
</dbReference>
<sequence>MDVTPLGSVIGARVEGIDFDAPLDDATLAGLSKALLEHQVLVMRAPDLAPGQHLTIADQFGDTEVHAFFPNLGEGFERVSVLDSEQGNVASMWHSDETFLPEPPLGTLLSARIIPAVGGDTCWASTTASYEALSPNMKRYLDGAMALHDLSRTSELAYNTGNGTAESYANALLSTRRFEHPVVRTHPETGAKALFVNPVYTRALKGVAPDESRAVLEHLYAHATGARFQYRHRWQVGDLVMWDNRCTMHCVMRDFVGRRVMHRVSILGDTPR</sequence>
<evidence type="ECO:0000256" key="1">
    <source>
        <dbReference type="ARBA" id="ARBA00005896"/>
    </source>
</evidence>
<keyword evidence="2" id="KW-0479">Metal-binding</keyword>
<protein>
    <submittedName>
        <fullName evidence="7">Unannotated protein</fullName>
    </submittedName>
</protein>
<dbReference type="GO" id="GO:0005737">
    <property type="term" value="C:cytoplasm"/>
    <property type="evidence" value="ECO:0007669"/>
    <property type="project" value="TreeGrafter"/>
</dbReference>
<evidence type="ECO:0000256" key="5">
    <source>
        <dbReference type="ARBA" id="ARBA00023004"/>
    </source>
</evidence>
<accession>A0A6J6TGB6</accession>
<dbReference type="GO" id="GO:0046872">
    <property type="term" value="F:metal ion binding"/>
    <property type="evidence" value="ECO:0007669"/>
    <property type="project" value="UniProtKB-KW"/>
</dbReference>
<evidence type="ECO:0000313" key="7">
    <source>
        <dbReference type="EMBL" id="CAB4746266.1"/>
    </source>
</evidence>
<keyword evidence="5" id="KW-0408">Iron</keyword>
<dbReference type="InterPro" id="IPR003819">
    <property type="entry name" value="TauD/TfdA-like"/>
</dbReference>
<dbReference type="GO" id="GO:0006790">
    <property type="term" value="P:sulfur compound metabolic process"/>
    <property type="evidence" value="ECO:0007669"/>
    <property type="project" value="TreeGrafter"/>
</dbReference>
<dbReference type="Pfam" id="PF02668">
    <property type="entry name" value="TauD"/>
    <property type="match status" value="1"/>
</dbReference>
<dbReference type="EMBL" id="CAFBMH010000029">
    <property type="protein sequence ID" value="CAB4904568.1"/>
    <property type="molecule type" value="Genomic_DNA"/>
</dbReference>
<evidence type="ECO:0000259" key="6">
    <source>
        <dbReference type="Pfam" id="PF02668"/>
    </source>
</evidence>
<dbReference type="InterPro" id="IPR051323">
    <property type="entry name" value="AtsK-like"/>
</dbReference>
<dbReference type="Gene3D" id="3.60.130.10">
    <property type="entry name" value="Clavaminate synthase-like"/>
    <property type="match status" value="1"/>
</dbReference>
<keyword evidence="4" id="KW-0560">Oxidoreductase</keyword>
<organism evidence="7">
    <name type="scientific">freshwater metagenome</name>
    <dbReference type="NCBI Taxonomy" id="449393"/>
    <lineage>
        <taxon>unclassified sequences</taxon>
        <taxon>metagenomes</taxon>
        <taxon>ecological metagenomes</taxon>
    </lineage>
</organism>